<dbReference type="PROSITE" id="PS50977">
    <property type="entry name" value="HTH_TETR_2"/>
    <property type="match status" value="1"/>
</dbReference>
<dbReference type="InterPro" id="IPR009057">
    <property type="entry name" value="Homeodomain-like_sf"/>
</dbReference>
<dbReference type="Gene3D" id="1.10.10.60">
    <property type="entry name" value="Homeodomain-like"/>
    <property type="match status" value="1"/>
</dbReference>
<dbReference type="Pfam" id="PF16925">
    <property type="entry name" value="TetR_C_13"/>
    <property type="match status" value="1"/>
</dbReference>
<dbReference type="AlphaFoldDB" id="A0A2U2PJ45"/>
<comment type="caution">
    <text evidence="6">The sequence shown here is derived from an EMBL/GenBank/DDBJ whole genome shotgun (WGS) entry which is preliminary data.</text>
</comment>
<evidence type="ECO:0000313" key="7">
    <source>
        <dbReference type="Proteomes" id="UP000245647"/>
    </source>
</evidence>
<keyword evidence="1" id="KW-0805">Transcription regulation</keyword>
<evidence type="ECO:0000256" key="2">
    <source>
        <dbReference type="ARBA" id="ARBA00023125"/>
    </source>
</evidence>
<dbReference type="SUPFAM" id="SSF46689">
    <property type="entry name" value="Homeodomain-like"/>
    <property type="match status" value="1"/>
</dbReference>
<dbReference type="Proteomes" id="UP000245647">
    <property type="component" value="Unassembled WGS sequence"/>
</dbReference>
<dbReference type="PRINTS" id="PR00455">
    <property type="entry name" value="HTHTETR"/>
</dbReference>
<feature type="DNA-binding region" description="H-T-H motif" evidence="4">
    <location>
        <begin position="32"/>
        <end position="51"/>
    </location>
</feature>
<dbReference type="InterPro" id="IPR001647">
    <property type="entry name" value="HTH_TetR"/>
</dbReference>
<dbReference type="Gene3D" id="1.10.357.10">
    <property type="entry name" value="Tetracycline Repressor, domain 2"/>
    <property type="match status" value="1"/>
</dbReference>
<gene>
    <name evidence="6" type="ORF">DDR33_07260</name>
</gene>
<dbReference type="EMBL" id="QEAS01000005">
    <property type="protein sequence ID" value="PWG81179.1"/>
    <property type="molecule type" value="Genomic_DNA"/>
</dbReference>
<evidence type="ECO:0000256" key="1">
    <source>
        <dbReference type="ARBA" id="ARBA00023015"/>
    </source>
</evidence>
<proteinExistence type="predicted"/>
<dbReference type="InterPro" id="IPR036271">
    <property type="entry name" value="Tet_transcr_reg_TetR-rel_C_sf"/>
</dbReference>
<sequence length="195" mass="22448">MCRVPRNKEFDYQEKLKVARDLFWKKGYQATTMNDLVDTLGINRSSIYDSFGNKHALFLKCLHDYIQEKELSYQASANKGVSALDSAIMIIKDLVRTILIDTKTCLSINSTFELSRIDQDVNQLLKQQANNSIKLFEGLFRKAQQEGELSAEKDPTLLAYFVVSNFASLWNADLLFNDKKRLYQLTDFLISIIRA</sequence>
<name>A0A2U2PJ45_9SPHI</name>
<keyword evidence="3" id="KW-0804">Transcription</keyword>
<protein>
    <submittedName>
        <fullName evidence="6">TetR/AcrR family transcriptional regulator</fullName>
    </submittedName>
</protein>
<evidence type="ECO:0000256" key="3">
    <source>
        <dbReference type="ARBA" id="ARBA00023163"/>
    </source>
</evidence>
<dbReference type="InterPro" id="IPR011075">
    <property type="entry name" value="TetR_C"/>
</dbReference>
<dbReference type="GO" id="GO:0003677">
    <property type="term" value="F:DNA binding"/>
    <property type="evidence" value="ECO:0007669"/>
    <property type="project" value="UniProtKB-UniRule"/>
</dbReference>
<keyword evidence="7" id="KW-1185">Reference proteome</keyword>
<keyword evidence="2 4" id="KW-0238">DNA-binding</keyword>
<evidence type="ECO:0000256" key="4">
    <source>
        <dbReference type="PROSITE-ProRule" id="PRU00335"/>
    </source>
</evidence>
<organism evidence="6 7">
    <name type="scientific">Pararcticibacter amylolyticus</name>
    <dbReference type="NCBI Taxonomy" id="2173175"/>
    <lineage>
        <taxon>Bacteria</taxon>
        <taxon>Pseudomonadati</taxon>
        <taxon>Bacteroidota</taxon>
        <taxon>Sphingobacteriia</taxon>
        <taxon>Sphingobacteriales</taxon>
        <taxon>Sphingobacteriaceae</taxon>
        <taxon>Pararcticibacter</taxon>
    </lineage>
</organism>
<evidence type="ECO:0000313" key="6">
    <source>
        <dbReference type="EMBL" id="PWG81179.1"/>
    </source>
</evidence>
<feature type="domain" description="HTH tetR-type" evidence="5">
    <location>
        <begin position="9"/>
        <end position="69"/>
    </location>
</feature>
<dbReference type="PANTHER" id="PTHR47506:SF10">
    <property type="entry name" value="TRANSCRIPTIONAL REGULATORY PROTEIN"/>
    <property type="match status" value="1"/>
</dbReference>
<dbReference type="Pfam" id="PF00440">
    <property type="entry name" value="TetR_N"/>
    <property type="match status" value="1"/>
</dbReference>
<evidence type="ECO:0000259" key="5">
    <source>
        <dbReference type="PROSITE" id="PS50977"/>
    </source>
</evidence>
<dbReference type="PANTHER" id="PTHR47506">
    <property type="entry name" value="TRANSCRIPTIONAL REGULATORY PROTEIN"/>
    <property type="match status" value="1"/>
</dbReference>
<accession>A0A2U2PJ45</accession>
<reference evidence="6 7" key="1">
    <citation type="submission" date="2018-04" db="EMBL/GenBank/DDBJ databases">
        <title>Pedobacter chongqingensis sp. nov., isolated from a rottenly hemp rope.</title>
        <authorList>
            <person name="Cai Y."/>
        </authorList>
    </citation>
    <scope>NUCLEOTIDE SEQUENCE [LARGE SCALE GENOMIC DNA]</scope>
    <source>
        <strain evidence="6 7">FJ4-8</strain>
    </source>
</reference>
<dbReference type="SUPFAM" id="SSF48498">
    <property type="entry name" value="Tetracyclin repressor-like, C-terminal domain"/>
    <property type="match status" value="1"/>
</dbReference>